<keyword evidence="3" id="KW-0010">Activator</keyword>
<evidence type="ECO:0000313" key="7">
    <source>
        <dbReference type="Proteomes" id="UP000245202"/>
    </source>
</evidence>
<dbReference type="InterPro" id="IPR014710">
    <property type="entry name" value="RmlC-like_jellyroll"/>
</dbReference>
<proteinExistence type="predicted"/>
<evidence type="ECO:0000256" key="2">
    <source>
        <dbReference type="ARBA" id="ARBA00023125"/>
    </source>
</evidence>
<evidence type="ECO:0000259" key="5">
    <source>
        <dbReference type="PROSITE" id="PS01124"/>
    </source>
</evidence>
<dbReference type="PANTHER" id="PTHR46796">
    <property type="entry name" value="HTH-TYPE TRANSCRIPTIONAL ACTIVATOR RHAS-RELATED"/>
    <property type="match status" value="1"/>
</dbReference>
<dbReference type="PRINTS" id="PR00032">
    <property type="entry name" value="HTHARAC"/>
</dbReference>
<dbReference type="InterPro" id="IPR050204">
    <property type="entry name" value="AraC_XylS_family_regulators"/>
</dbReference>
<keyword evidence="7" id="KW-1185">Reference proteome</keyword>
<dbReference type="CDD" id="cd06986">
    <property type="entry name" value="cupin_MmsR-like_N"/>
    <property type="match status" value="1"/>
</dbReference>
<dbReference type="SUPFAM" id="SSF51215">
    <property type="entry name" value="Regulatory protein AraC"/>
    <property type="match status" value="1"/>
</dbReference>
<dbReference type="Pfam" id="PF02311">
    <property type="entry name" value="AraC_binding"/>
    <property type="match status" value="1"/>
</dbReference>
<gene>
    <name evidence="6" type="ORF">PAT3040_05663</name>
</gene>
<dbReference type="PROSITE" id="PS01124">
    <property type="entry name" value="HTH_ARAC_FAMILY_2"/>
    <property type="match status" value="1"/>
</dbReference>
<evidence type="ECO:0000256" key="3">
    <source>
        <dbReference type="ARBA" id="ARBA00023159"/>
    </source>
</evidence>
<name>A0A2R5F3B0_9BACL</name>
<dbReference type="AlphaFoldDB" id="A0A2R5F3B0"/>
<dbReference type="InterPro" id="IPR020449">
    <property type="entry name" value="Tscrpt_reg_AraC-type_HTH"/>
</dbReference>
<dbReference type="InterPro" id="IPR018060">
    <property type="entry name" value="HTH_AraC"/>
</dbReference>
<dbReference type="SUPFAM" id="SSF46689">
    <property type="entry name" value="Homeodomain-like"/>
    <property type="match status" value="2"/>
</dbReference>
<dbReference type="GO" id="GO:0043565">
    <property type="term" value="F:sequence-specific DNA binding"/>
    <property type="evidence" value="ECO:0007669"/>
    <property type="project" value="InterPro"/>
</dbReference>
<dbReference type="EMBL" id="BDQX01000356">
    <property type="protein sequence ID" value="GBG10893.1"/>
    <property type="molecule type" value="Genomic_DNA"/>
</dbReference>
<accession>A0A2R5F3B0</accession>
<dbReference type="Gene3D" id="2.60.120.10">
    <property type="entry name" value="Jelly Rolls"/>
    <property type="match status" value="1"/>
</dbReference>
<dbReference type="SMART" id="SM00342">
    <property type="entry name" value="HTH_ARAC"/>
    <property type="match status" value="1"/>
</dbReference>
<feature type="domain" description="HTH araC/xylS-type" evidence="5">
    <location>
        <begin position="186"/>
        <end position="285"/>
    </location>
</feature>
<organism evidence="6 7">
    <name type="scientific">Paenibacillus agaridevorans</name>
    <dbReference type="NCBI Taxonomy" id="171404"/>
    <lineage>
        <taxon>Bacteria</taxon>
        <taxon>Bacillati</taxon>
        <taxon>Bacillota</taxon>
        <taxon>Bacilli</taxon>
        <taxon>Bacillales</taxon>
        <taxon>Paenibacillaceae</taxon>
        <taxon>Paenibacillus</taxon>
    </lineage>
</organism>
<dbReference type="RefSeq" id="WP_108995298.1">
    <property type="nucleotide sequence ID" value="NZ_BDQX01000356.1"/>
</dbReference>
<dbReference type="InterPro" id="IPR037923">
    <property type="entry name" value="HTH-like"/>
</dbReference>
<evidence type="ECO:0000256" key="1">
    <source>
        <dbReference type="ARBA" id="ARBA00023015"/>
    </source>
</evidence>
<comment type="caution">
    <text evidence="6">The sequence shown here is derived from an EMBL/GenBank/DDBJ whole genome shotgun (WGS) entry which is preliminary data.</text>
</comment>
<reference evidence="6 7" key="1">
    <citation type="submission" date="2017-08" db="EMBL/GenBank/DDBJ databases">
        <title>Substantial Increase in Enzyme Production by Combined Drug-Resistance Mutations in Paenibacillus agaridevorans.</title>
        <authorList>
            <person name="Tanaka Y."/>
            <person name="Funane K."/>
            <person name="Hosaka T."/>
            <person name="Shiwa Y."/>
            <person name="Fujita N."/>
            <person name="Miyazaki T."/>
            <person name="Yoshikawa H."/>
            <person name="Murakami K."/>
            <person name="Kasahara K."/>
            <person name="Inaoka T."/>
            <person name="Hiraga Y."/>
            <person name="Ochi K."/>
        </authorList>
    </citation>
    <scope>NUCLEOTIDE SEQUENCE [LARGE SCALE GENOMIC DNA]</scope>
    <source>
        <strain evidence="6 7">T-3040</strain>
    </source>
</reference>
<dbReference type="Pfam" id="PF12833">
    <property type="entry name" value="HTH_18"/>
    <property type="match status" value="1"/>
</dbReference>
<keyword evidence="2" id="KW-0238">DNA-binding</keyword>
<dbReference type="Gene3D" id="1.10.10.60">
    <property type="entry name" value="Homeodomain-like"/>
    <property type="match status" value="2"/>
</dbReference>
<dbReference type="InterPro" id="IPR009057">
    <property type="entry name" value="Homeodomain-like_sf"/>
</dbReference>
<dbReference type="InterPro" id="IPR003313">
    <property type="entry name" value="AraC-bd"/>
</dbReference>
<keyword evidence="4" id="KW-0804">Transcription</keyword>
<evidence type="ECO:0000256" key="4">
    <source>
        <dbReference type="ARBA" id="ARBA00023163"/>
    </source>
</evidence>
<keyword evidence="1" id="KW-0805">Transcription regulation</keyword>
<dbReference type="GO" id="GO:0003700">
    <property type="term" value="F:DNA-binding transcription factor activity"/>
    <property type="evidence" value="ECO:0007669"/>
    <property type="project" value="InterPro"/>
</dbReference>
<sequence>MTTETYTVASNPSPTPASDEAASLLHVLFAGESQTKPGHRLGPKVYDFYLMHLILSGKGTFTLGGVRRELSAGDTFLIRPEELVSYESDPREPWRYRWIAFSGARADGLVREAGFPDGESVTALQDKRKAALLYRSIYLTFRGARSSASVQAAGWLHLLMALYQDQRADKDHQAHLKRQENDDIHQQVIHYLNTQYSHPVSIEQMSEALGYNRAYLSRAFKRRAGLSPVSFLLKLRLDKAKLMLRERPELTLEQISASVGLQDALYFSKQFRKQFGQSPTAYRRLMLEGS</sequence>
<protein>
    <submittedName>
        <fullName evidence="6">AraC family transcriptional regulator</fullName>
    </submittedName>
</protein>
<evidence type="ECO:0000313" key="6">
    <source>
        <dbReference type="EMBL" id="GBG10893.1"/>
    </source>
</evidence>
<dbReference type="PROSITE" id="PS00041">
    <property type="entry name" value="HTH_ARAC_FAMILY_1"/>
    <property type="match status" value="1"/>
</dbReference>
<dbReference type="InterPro" id="IPR018062">
    <property type="entry name" value="HTH_AraC-typ_CS"/>
</dbReference>
<dbReference type="Proteomes" id="UP000245202">
    <property type="component" value="Unassembled WGS sequence"/>
</dbReference>